<protein>
    <recommendedName>
        <fullName evidence="2">Hedgehog/Intein (Hint) domain-containing protein</fullName>
    </recommendedName>
</protein>
<organism evidence="3 4">
    <name type="scientific">Mesobaculum littorinae</name>
    <dbReference type="NCBI Taxonomy" id="2486419"/>
    <lineage>
        <taxon>Bacteria</taxon>
        <taxon>Pseudomonadati</taxon>
        <taxon>Pseudomonadota</taxon>
        <taxon>Alphaproteobacteria</taxon>
        <taxon>Rhodobacterales</taxon>
        <taxon>Roseobacteraceae</taxon>
        <taxon>Mesobaculum</taxon>
    </lineage>
</organism>
<evidence type="ECO:0000259" key="2">
    <source>
        <dbReference type="Pfam" id="PF13403"/>
    </source>
</evidence>
<dbReference type="AlphaFoldDB" id="A0A438AKH6"/>
<accession>A0A438AKH6</accession>
<dbReference type="Pfam" id="PF13403">
    <property type="entry name" value="Hint_2"/>
    <property type="match status" value="1"/>
</dbReference>
<name>A0A438AKH6_9RHOB</name>
<gene>
    <name evidence="3" type="ORF">EKE94_00145</name>
</gene>
<dbReference type="OrthoDB" id="6305173at2"/>
<evidence type="ECO:0000313" key="3">
    <source>
        <dbReference type="EMBL" id="RVV99144.1"/>
    </source>
</evidence>
<evidence type="ECO:0000313" key="4">
    <source>
        <dbReference type="Proteomes" id="UP000285908"/>
    </source>
</evidence>
<dbReference type="Proteomes" id="UP000285908">
    <property type="component" value="Unassembled WGS sequence"/>
</dbReference>
<dbReference type="InterPro" id="IPR028992">
    <property type="entry name" value="Hedgehog/Intein_dom"/>
</dbReference>
<proteinExistence type="predicted"/>
<evidence type="ECO:0000256" key="1">
    <source>
        <dbReference type="SAM" id="MobiDB-lite"/>
    </source>
</evidence>
<feature type="domain" description="Hedgehog/Intein (Hint)" evidence="2">
    <location>
        <begin position="76"/>
        <end position="218"/>
    </location>
</feature>
<sequence>MSYSRPGPSARAGSWRVTPAWSARQKTPRPDPSPPMLSSGPMRRYDISWMLPSGDSQSTALAAPAIPMFEEAFGGFGRGAMVTTSEGPVAVEDLVPGMMVETSHGREPLLWIGAITLVPDPTGEPPVRMFRLPADAFGLDRPAPDLMLGPAARLVNRAPRLRAAMKTDAALTPVSAMVDGTRVIQITPISAMRTFHLGFAGHQTLSVSGIEVESFHPGTLNLAQLGTGIVELFMSLFPHLSGVEAFGPLCMPRLTEEDLEWVQVA</sequence>
<reference evidence="3 4" key="1">
    <citation type="submission" date="2018-11" db="EMBL/GenBank/DDBJ databases">
        <title>Mesobaculum littorinae gen. nov., sp. nov., isolated from Littorina scabra that represents a novel genus of the order Rhodobacteraceae.</title>
        <authorList>
            <person name="Li F."/>
        </authorList>
    </citation>
    <scope>NUCLEOTIDE SEQUENCE [LARGE SCALE GENOMIC DNA]</scope>
    <source>
        <strain evidence="3 4">M0103</strain>
    </source>
</reference>
<keyword evidence="4" id="KW-1185">Reference proteome</keyword>
<feature type="region of interest" description="Disordered" evidence="1">
    <location>
        <begin position="1"/>
        <end position="39"/>
    </location>
</feature>
<comment type="caution">
    <text evidence="3">The sequence shown here is derived from an EMBL/GenBank/DDBJ whole genome shotgun (WGS) entry which is preliminary data.</text>
</comment>
<dbReference type="EMBL" id="RQXX01000001">
    <property type="protein sequence ID" value="RVV99144.1"/>
    <property type="molecule type" value="Genomic_DNA"/>
</dbReference>